<name>A0A2P7V861_9BACL</name>
<dbReference type="Proteomes" id="UP000240419">
    <property type="component" value="Unassembled WGS sequence"/>
</dbReference>
<accession>A0A2P7V861</accession>
<reference evidence="1 2" key="1">
    <citation type="submission" date="2018-03" db="EMBL/GenBank/DDBJ databases">
        <title>Brevisbacillus phylogenomics.</title>
        <authorList>
            <person name="Dunlap C."/>
        </authorList>
    </citation>
    <scope>NUCLEOTIDE SEQUENCE [LARGE SCALE GENOMIC DNA]</scope>
    <source>
        <strain evidence="1 2">NRRL NRS-1210</strain>
    </source>
</reference>
<dbReference type="EMBL" id="PXZM01000019">
    <property type="protein sequence ID" value="PSJ95396.1"/>
    <property type="molecule type" value="Genomic_DNA"/>
</dbReference>
<keyword evidence="2" id="KW-1185">Reference proteome</keyword>
<protein>
    <submittedName>
        <fullName evidence="1">Uncharacterized protein</fullName>
    </submittedName>
</protein>
<evidence type="ECO:0000313" key="1">
    <source>
        <dbReference type="EMBL" id="PSJ95396.1"/>
    </source>
</evidence>
<proteinExistence type="predicted"/>
<comment type="caution">
    <text evidence="1">The sequence shown here is derived from an EMBL/GenBank/DDBJ whole genome shotgun (WGS) entry which is preliminary data.</text>
</comment>
<organism evidence="1 2">
    <name type="scientific">Brevibacillus fortis</name>
    <dbReference type="NCBI Taxonomy" id="2126352"/>
    <lineage>
        <taxon>Bacteria</taxon>
        <taxon>Bacillati</taxon>
        <taxon>Bacillota</taxon>
        <taxon>Bacilli</taxon>
        <taxon>Bacillales</taxon>
        <taxon>Paenibacillaceae</taxon>
        <taxon>Brevibacillus</taxon>
    </lineage>
</organism>
<dbReference type="AlphaFoldDB" id="A0A2P7V861"/>
<sequence length="36" mass="4320">MRRASFRRANTNEKNRNAPFTTYYKRYIYTMRGGAG</sequence>
<gene>
    <name evidence="1" type="ORF">C7R93_12560</name>
</gene>
<evidence type="ECO:0000313" key="2">
    <source>
        <dbReference type="Proteomes" id="UP000240419"/>
    </source>
</evidence>